<organism evidence="1 2">
    <name type="scientific">Flavisphingopyxis soli</name>
    <dbReference type="NCBI Taxonomy" id="2601267"/>
    <lineage>
        <taxon>Bacteria</taxon>
        <taxon>Pseudomonadati</taxon>
        <taxon>Pseudomonadota</taxon>
        <taxon>Alphaproteobacteria</taxon>
        <taxon>Sphingomonadales</taxon>
        <taxon>Sphingopyxidaceae</taxon>
        <taxon>Flavisphingopyxis</taxon>
    </lineage>
</organism>
<proteinExistence type="predicted"/>
<dbReference type="PIRSF" id="PIRSF032025">
    <property type="entry name" value="UCP032025"/>
    <property type="match status" value="1"/>
</dbReference>
<dbReference type="Proteomes" id="UP000321129">
    <property type="component" value="Unassembled WGS sequence"/>
</dbReference>
<dbReference type="RefSeq" id="WP_147122603.1">
    <property type="nucleotide sequence ID" value="NZ_VOPY01000002.1"/>
</dbReference>
<dbReference type="Pfam" id="PF07370">
    <property type="entry name" value="DUF1489"/>
    <property type="match status" value="1"/>
</dbReference>
<evidence type="ECO:0000313" key="1">
    <source>
        <dbReference type="EMBL" id="TXC68650.1"/>
    </source>
</evidence>
<protein>
    <submittedName>
        <fullName evidence="1">DUF1489 family protein</fullName>
    </submittedName>
</protein>
<comment type="caution">
    <text evidence="1">The sequence shown here is derived from an EMBL/GenBank/DDBJ whole genome shotgun (WGS) entry which is preliminary data.</text>
</comment>
<reference evidence="1 2" key="1">
    <citation type="submission" date="2019-08" db="EMBL/GenBank/DDBJ databases">
        <title>Sphingorhabdus soil sp. nov., isolated from arctic soil.</title>
        <authorList>
            <person name="Liu Y."/>
        </authorList>
    </citation>
    <scope>NUCLEOTIDE SEQUENCE [LARGE SCALE GENOMIC DNA]</scope>
    <source>
        <strain evidence="1 2">D-2Q-5-6</strain>
    </source>
</reference>
<name>A0A5C6U8D6_9SPHN</name>
<keyword evidence="2" id="KW-1185">Reference proteome</keyword>
<gene>
    <name evidence="1" type="ORF">FSZ31_06580</name>
</gene>
<dbReference type="InterPro" id="IPR008320">
    <property type="entry name" value="UCP032025"/>
</dbReference>
<sequence length="136" mass="15334">MPLHMTKIAFGCDSFQYLADRIALRGREAPDGKMRMTTRYRPTRHAEMIGGSLYWILAHQIVGRSEITAFEDAPDGRIHIVLDPRVIPVQPKPKRAHQGWRYLTASDAPKDFDGDIDDIAAIPARVLKELSKLALV</sequence>
<evidence type="ECO:0000313" key="2">
    <source>
        <dbReference type="Proteomes" id="UP000321129"/>
    </source>
</evidence>
<dbReference type="EMBL" id="VOPY01000002">
    <property type="protein sequence ID" value="TXC68650.1"/>
    <property type="molecule type" value="Genomic_DNA"/>
</dbReference>
<dbReference type="OrthoDB" id="9798292at2"/>
<dbReference type="AlphaFoldDB" id="A0A5C6U8D6"/>
<accession>A0A5C6U8D6</accession>